<evidence type="ECO:0000313" key="2">
    <source>
        <dbReference type="Proteomes" id="UP000004994"/>
    </source>
</evidence>
<sequence>MDFEIKSAHTHIDLRLIKKIVPWTDLYLSKLFSFDVSVIFLTKLLTSWSLPDRSCYKLSRCCFVRKRVFSLYTGEQLLCFLSIDRSSYSQAEQHQLFTLLFHPTAPSLI</sequence>
<dbReference type="AlphaFoldDB" id="A0A3Q7IUE0"/>
<keyword evidence="2" id="KW-1185">Reference proteome</keyword>
<organism evidence="1">
    <name type="scientific">Solanum lycopersicum</name>
    <name type="common">Tomato</name>
    <name type="synonym">Lycopersicon esculentum</name>
    <dbReference type="NCBI Taxonomy" id="4081"/>
    <lineage>
        <taxon>Eukaryota</taxon>
        <taxon>Viridiplantae</taxon>
        <taxon>Streptophyta</taxon>
        <taxon>Embryophyta</taxon>
        <taxon>Tracheophyta</taxon>
        <taxon>Spermatophyta</taxon>
        <taxon>Magnoliopsida</taxon>
        <taxon>eudicotyledons</taxon>
        <taxon>Gunneridae</taxon>
        <taxon>Pentapetalae</taxon>
        <taxon>asterids</taxon>
        <taxon>lamiids</taxon>
        <taxon>Solanales</taxon>
        <taxon>Solanaceae</taxon>
        <taxon>Solanoideae</taxon>
        <taxon>Solaneae</taxon>
        <taxon>Solanum</taxon>
        <taxon>Solanum subgen. Lycopersicon</taxon>
    </lineage>
</organism>
<reference evidence="1" key="2">
    <citation type="submission" date="2019-01" db="UniProtKB">
        <authorList>
            <consortium name="EnsemblPlants"/>
        </authorList>
    </citation>
    <scope>IDENTIFICATION</scope>
    <source>
        <strain evidence="1">cv. Heinz 1706</strain>
    </source>
</reference>
<dbReference type="Gramene" id="Solyc11g027988.1.1">
    <property type="protein sequence ID" value="Solyc11g027988.1.1"/>
    <property type="gene ID" value="Solyc11g027988.1"/>
</dbReference>
<dbReference type="InParanoid" id="A0A3Q7IUE0"/>
<name>A0A3Q7IUE0_SOLLC</name>
<evidence type="ECO:0000313" key="1">
    <source>
        <dbReference type="EnsemblPlants" id="Solyc11g027988.1.1"/>
    </source>
</evidence>
<reference evidence="1" key="1">
    <citation type="journal article" date="2012" name="Nature">
        <title>The tomato genome sequence provides insights into fleshy fruit evolution.</title>
        <authorList>
            <consortium name="Tomato Genome Consortium"/>
        </authorList>
    </citation>
    <scope>NUCLEOTIDE SEQUENCE [LARGE SCALE GENOMIC DNA]</scope>
    <source>
        <strain evidence="1">cv. Heinz 1706</strain>
    </source>
</reference>
<accession>A0A3Q7IUE0</accession>
<dbReference type="Proteomes" id="UP000004994">
    <property type="component" value="Chromosome 11"/>
</dbReference>
<proteinExistence type="predicted"/>
<dbReference type="EnsemblPlants" id="Solyc11g027988.1.1">
    <property type="protein sequence ID" value="Solyc11g027988.1.1"/>
    <property type="gene ID" value="Solyc11g027988.1"/>
</dbReference>
<protein>
    <submittedName>
        <fullName evidence="1">Uncharacterized protein</fullName>
    </submittedName>
</protein>